<keyword evidence="2" id="KW-1185">Reference proteome</keyword>
<dbReference type="EMBL" id="JAUJEA010000020">
    <property type="protein sequence ID" value="MDN5205555.1"/>
    <property type="molecule type" value="Genomic_DNA"/>
</dbReference>
<gene>
    <name evidence="1" type="ORF">QQ008_29495</name>
</gene>
<sequence>MKHIRSLLIILTATVVWSCIGVDESLKYLGQQPPGAIPEIFAPDLISKKTEHEFGSFFSKDGTEFFYAVDIDGKAEIRYCNLENSSWTNPRTIISHKNYGYNDPFLSPNENELYYISNMPANDHTDIPNHDIWYSIREQNGWSKPINAGNHINSIYNEYYISFTIDGTMFFSSNVALEENGWRNFDIYASKNLNGIFQKPYKLNDSINSTDYEADVFIAPNESYMIFCSIREDGFGQGDLYISFKKDDNNWTTAKNMGATINTKHHELCPVVTRDGKYFFFTSNQDIYWVDAKVIEKYR</sequence>
<proteinExistence type="predicted"/>
<reference evidence="1" key="1">
    <citation type="submission" date="2023-06" db="EMBL/GenBank/DDBJ databases">
        <title>Genomic of Parafulvivirga corallium.</title>
        <authorList>
            <person name="Wang G."/>
        </authorList>
    </citation>
    <scope>NUCLEOTIDE SEQUENCE</scope>
    <source>
        <strain evidence="1">BMA10</strain>
    </source>
</reference>
<dbReference type="Pfam" id="PF07676">
    <property type="entry name" value="PD40"/>
    <property type="match status" value="3"/>
</dbReference>
<protein>
    <recommendedName>
        <fullName evidence="3">WD40 repeat protein</fullName>
    </recommendedName>
</protein>
<organism evidence="1 2">
    <name type="scientific">Splendidivirga corallicola</name>
    <dbReference type="NCBI Taxonomy" id="3051826"/>
    <lineage>
        <taxon>Bacteria</taxon>
        <taxon>Pseudomonadati</taxon>
        <taxon>Bacteroidota</taxon>
        <taxon>Cytophagia</taxon>
        <taxon>Cytophagales</taxon>
        <taxon>Splendidivirgaceae</taxon>
        <taxon>Splendidivirga</taxon>
    </lineage>
</organism>
<dbReference type="InterPro" id="IPR011042">
    <property type="entry name" value="6-blade_b-propeller_TolB-like"/>
</dbReference>
<evidence type="ECO:0000313" key="2">
    <source>
        <dbReference type="Proteomes" id="UP001172082"/>
    </source>
</evidence>
<dbReference type="RefSeq" id="WP_346755576.1">
    <property type="nucleotide sequence ID" value="NZ_JAUJEA010000020.1"/>
</dbReference>
<evidence type="ECO:0000313" key="1">
    <source>
        <dbReference type="EMBL" id="MDN5205555.1"/>
    </source>
</evidence>
<comment type="caution">
    <text evidence="1">The sequence shown here is derived from an EMBL/GenBank/DDBJ whole genome shotgun (WGS) entry which is preliminary data.</text>
</comment>
<dbReference type="SUPFAM" id="SSF82171">
    <property type="entry name" value="DPP6 N-terminal domain-like"/>
    <property type="match status" value="1"/>
</dbReference>
<dbReference type="Gene3D" id="2.120.10.30">
    <property type="entry name" value="TolB, C-terminal domain"/>
    <property type="match status" value="1"/>
</dbReference>
<name>A0ABT8KXP1_9BACT</name>
<dbReference type="Proteomes" id="UP001172082">
    <property type="component" value="Unassembled WGS sequence"/>
</dbReference>
<evidence type="ECO:0008006" key="3">
    <source>
        <dbReference type="Google" id="ProtNLM"/>
    </source>
</evidence>
<accession>A0ABT8KXP1</accession>
<dbReference type="InterPro" id="IPR011659">
    <property type="entry name" value="WD40"/>
</dbReference>